<dbReference type="Proteomes" id="UP000037982">
    <property type="component" value="Unassembled WGS sequence"/>
</dbReference>
<name>A0A0N0GXQ7_9ACTN</name>
<gene>
    <name evidence="2" type="ORF">ADL29_25230</name>
</gene>
<dbReference type="EMBL" id="LGKG01000150">
    <property type="protein sequence ID" value="KPC61261.1"/>
    <property type="molecule type" value="Genomic_DNA"/>
</dbReference>
<proteinExistence type="predicted"/>
<reference evidence="3" key="1">
    <citation type="submission" date="2015-07" db="EMBL/GenBank/DDBJ databases">
        <authorList>
            <person name="Ju K.-S."/>
            <person name="Doroghazi J.R."/>
            <person name="Metcalf W.W."/>
        </authorList>
    </citation>
    <scope>NUCLEOTIDE SEQUENCE [LARGE SCALE GENOMIC DNA]</scope>
    <source>
        <strain evidence="3">NRRL ISP-5002</strain>
    </source>
</reference>
<comment type="caution">
    <text evidence="2">The sequence shown here is derived from an EMBL/GenBank/DDBJ whole genome shotgun (WGS) entry which is preliminary data.</text>
</comment>
<dbReference type="PATRIC" id="fig|66876.3.peg.5536"/>
<evidence type="ECO:0000313" key="2">
    <source>
        <dbReference type="EMBL" id="KPC61261.1"/>
    </source>
</evidence>
<feature type="region of interest" description="Disordered" evidence="1">
    <location>
        <begin position="30"/>
        <end position="51"/>
    </location>
</feature>
<accession>A0A0N0GXQ7</accession>
<dbReference type="RefSeq" id="WP_053925878.1">
    <property type="nucleotide sequence ID" value="NZ_LGKG01000150.1"/>
</dbReference>
<evidence type="ECO:0000313" key="3">
    <source>
        <dbReference type="Proteomes" id="UP000037982"/>
    </source>
</evidence>
<sequence>MISFRLIRRPRRLRHLRRLAASTAPTTRLYLPGRRPVGTRPKVAMPPSLPPGFYPATQAQPRLAAPDGDELNVQALLQTLIDGPAAGLPTEVRDG</sequence>
<organism evidence="2 3">
    <name type="scientific">Streptomyces chattanoogensis</name>
    <dbReference type="NCBI Taxonomy" id="66876"/>
    <lineage>
        <taxon>Bacteria</taxon>
        <taxon>Bacillati</taxon>
        <taxon>Actinomycetota</taxon>
        <taxon>Actinomycetes</taxon>
        <taxon>Kitasatosporales</taxon>
        <taxon>Streptomycetaceae</taxon>
        <taxon>Streptomyces</taxon>
    </lineage>
</organism>
<protein>
    <submittedName>
        <fullName evidence="2">Uncharacterized protein</fullName>
    </submittedName>
</protein>
<keyword evidence="3" id="KW-1185">Reference proteome</keyword>
<dbReference type="AlphaFoldDB" id="A0A0N0GXQ7"/>
<evidence type="ECO:0000256" key="1">
    <source>
        <dbReference type="SAM" id="MobiDB-lite"/>
    </source>
</evidence>